<dbReference type="EMBL" id="CAMPGE010028645">
    <property type="protein sequence ID" value="CAI2386155.1"/>
    <property type="molecule type" value="Genomic_DNA"/>
</dbReference>
<dbReference type="Proteomes" id="UP001295684">
    <property type="component" value="Unassembled WGS sequence"/>
</dbReference>
<evidence type="ECO:0000313" key="1">
    <source>
        <dbReference type="EMBL" id="CAI2386155.1"/>
    </source>
</evidence>
<comment type="caution">
    <text evidence="1">The sequence shown here is derived from an EMBL/GenBank/DDBJ whole genome shotgun (WGS) entry which is preliminary data.</text>
</comment>
<reference evidence="1" key="1">
    <citation type="submission" date="2023-07" db="EMBL/GenBank/DDBJ databases">
        <authorList>
            <consortium name="AG Swart"/>
            <person name="Singh M."/>
            <person name="Singh A."/>
            <person name="Seah K."/>
            <person name="Emmerich C."/>
        </authorList>
    </citation>
    <scope>NUCLEOTIDE SEQUENCE</scope>
    <source>
        <strain evidence="1">DP1</strain>
    </source>
</reference>
<evidence type="ECO:0000313" key="2">
    <source>
        <dbReference type="Proteomes" id="UP001295684"/>
    </source>
</evidence>
<keyword evidence="2" id="KW-1185">Reference proteome</keyword>
<protein>
    <submittedName>
        <fullName evidence="1">Uncharacterized protein</fullName>
    </submittedName>
</protein>
<accession>A0AAD1Y845</accession>
<sequence>MDWKDSFYEDLSEEVLGENVSASCVKTSKKLLSNMGESPFNRKAKRKQLPNSSFLSIRYIPQFKGFKDKKLCNKHFLSKDNTKICLNSFDSQSCPRKSKLQTEIKGLLNQVIKLKSSPSSMPYSHRNSKKARAIALNEEALVTVNDIQSAE</sequence>
<organism evidence="1 2">
    <name type="scientific">Euplotes crassus</name>
    <dbReference type="NCBI Taxonomy" id="5936"/>
    <lineage>
        <taxon>Eukaryota</taxon>
        <taxon>Sar</taxon>
        <taxon>Alveolata</taxon>
        <taxon>Ciliophora</taxon>
        <taxon>Intramacronucleata</taxon>
        <taxon>Spirotrichea</taxon>
        <taxon>Hypotrichia</taxon>
        <taxon>Euplotida</taxon>
        <taxon>Euplotidae</taxon>
        <taxon>Moneuplotes</taxon>
    </lineage>
</organism>
<dbReference type="AlphaFoldDB" id="A0AAD1Y845"/>
<gene>
    <name evidence="1" type="ORF">ECRASSUSDP1_LOCUS27759</name>
</gene>
<proteinExistence type="predicted"/>
<name>A0AAD1Y845_EUPCR</name>